<gene>
    <name evidence="1" type="ORF">SGFS_066030</name>
</gene>
<evidence type="ECO:0000313" key="2">
    <source>
        <dbReference type="Proteomes" id="UP001321542"/>
    </source>
</evidence>
<organism evidence="1 2">
    <name type="scientific">Streptomyces graminofaciens</name>
    <dbReference type="NCBI Taxonomy" id="68212"/>
    <lineage>
        <taxon>Bacteria</taxon>
        <taxon>Bacillati</taxon>
        <taxon>Actinomycetota</taxon>
        <taxon>Actinomycetes</taxon>
        <taxon>Kitasatosporales</taxon>
        <taxon>Streptomycetaceae</taxon>
        <taxon>Streptomyces</taxon>
    </lineage>
</organism>
<dbReference type="EMBL" id="AP018448">
    <property type="protein sequence ID" value="BBC35309.1"/>
    <property type="molecule type" value="Genomic_DNA"/>
</dbReference>
<dbReference type="RefSeq" id="WP_286255528.1">
    <property type="nucleotide sequence ID" value="NZ_AP018448.1"/>
</dbReference>
<evidence type="ECO:0000313" key="1">
    <source>
        <dbReference type="EMBL" id="BBC35309.1"/>
    </source>
</evidence>
<protein>
    <recommendedName>
        <fullName evidence="3">Zinc-finger domain-containing protein</fullName>
    </recommendedName>
</protein>
<evidence type="ECO:0008006" key="3">
    <source>
        <dbReference type="Google" id="ProtNLM"/>
    </source>
</evidence>
<proteinExistence type="predicted"/>
<keyword evidence="2" id="KW-1185">Reference proteome</keyword>
<dbReference type="Proteomes" id="UP001321542">
    <property type="component" value="Chromosome"/>
</dbReference>
<name>A0ABM7FE25_9ACTN</name>
<reference evidence="1 2" key="1">
    <citation type="journal article" date="2010" name="ChemBioChem">
        <title>Cloning and characterization of the biosynthetic gene cluster of 16-membered macrolide antibiotic FD-891: involvement of a dual functional cytochrome P450 monooxygenase catalyzing epoxidation and hydroxylation.</title>
        <authorList>
            <person name="Kudo F."/>
            <person name="Motegi A."/>
            <person name="Mizoue K."/>
            <person name="Eguchi T."/>
        </authorList>
    </citation>
    <scope>NUCLEOTIDE SEQUENCE [LARGE SCALE GENOMIC DNA]</scope>
    <source>
        <strain evidence="1 2">A-8890</strain>
    </source>
</reference>
<accession>A0ABM7FE25</accession>
<reference evidence="1 2" key="2">
    <citation type="journal article" date="2023" name="ChemBioChem">
        <title>Acyltransferase Domain Exchange between Two Independent Type I Polyketide Synthases in the Same Producer Strain of Macrolide Antibiotics.</title>
        <authorList>
            <person name="Kudo F."/>
            <person name="Kishikawa K."/>
            <person name="Tsuboi K."/>
            <person name="Kido T."/>
            <person name="Usui T."/>
            <person name="Hashimoto J."/>
            <person name="Shin-Ya K."/>
            <person name="Miyanaga A."/>
            <person name="Eguchi T."/>
        </authorList>
    </citation>
    <scope>NUCLEOTIDE SEQUENCE [LARGE SCALE GENOMIC DNA]</scope>
    <source>
        <strain evidence="1 2">A-8890</strain>
    </source>
</reference>
<sequence>MTSTERIAMARAHSGPLRFPDHLPGEAEYGEFMTHLLGCADCGYGQVQCETATGLWQAYKAARPKRI</sequence>